<proteinExistence type="predicted"/>
<dbReference type="AlphaFoldDB" id="A0A6D2KC20"/>
<organism evidence="1 2">
    <name type="scientific">Microthlaspi erraticum</name>
    <dbReference type="NCBI Taxonomy" id="1685480"/>
    <lineage>
        <taxon>Eukaryota</taxon>
        <taxon>Viridiplantae</taxon>
        <taxon>Streptophyta</taxon>
        <taxon>Embryophyta</taxon>
        <taxon>Tracheophyta</taxon>
        <taxon>Spermatophyta</taxon>
        <taxon>Magnoliopsida</taxon>
        <taxon>eudicotyledons</taxon>
        <taxon>Gunneridae</taxon>
        <taxon>Pentapetalae</taxon>
        <taxon>rosids</taxon>
        <taxon>malvids</taxon>
        <taxon>Brassicales</taxon>
        <taxon>Brassicaceae</taxon>
        <taxon>Coluteocarpeae</taxon>
        <taxon>Microthlaspi</taxon>
    </lineage>
</organism>
<dbReference type="Proteomes" id="UP000467841">
    <property type="component" value="Unassembled WGS sequence"/>
</dbReference>
<keyword evidence="2" id="KW-1185">Reference proteome</keyword>
<evidence type="ECO:0008006" key="3">
    <source>
        <dbReference type="Google" id="ProtNLM"/>
    </source>
</evidence>
<gene>
    <name evidence="1" type="ORF">MERR_LOCUS36615</name>
</gene>
<comment type="caution">
    <text evidence="1">The sequence shown here is derived from an EMBL/GenBank/DDBJ whole genome shotgun (WGS) entry which is preliminary data.</text>
</comment>
<evidence type="ECO:0000313" key="2">
    <source>
        <dbReference type="Proteomes" id="UP000467841"/>
    </source>
</evidence>
<sequence length="527" mass="59576">MDSYKSIPLAPQPPEIVQTPNQAQVATPTVGDCDVPHYDGFSYGIHPPPIEAHAYEIKPSLIRLIQSSKFLGNGLENPYDHLDYFERLRGYTRDCPHHGFTREAILSHFYWGVAKEQKWTLDVASKGSFLNLTIEQGELLVDNLSRSEESYNESHDPIPKESLYEDFKWTALQDKLDRLEKLLSVQERGLCLDLEQNQEEANFVVQNGNSNQKSMSLNHWSNHGVQGIQQSYQENHEPSQISNNASVEVNEEMTPLGYNGKLGEPQHEEEAKDVGTAQDYGLESNQWAHEEESDLEEVQEDAFSLNEKCVSYFFFPSLEIKENSFAERDEGVVVKKTNQKKLHECVKGVLDGECLQSLFGEHMESAQEKDVGRATRANLETTRKMKEPQPLSIDPSPNKLSLIPLRFKDGKIEYKIKCKGKSKPFSSINALVSLSFKKIKPSSRSSYLQSLLSPLMAGPLSFMPKRSFGANWNIAYHWRLVEEGKTLSAPCTDEHSVELVICVRSIVSNEGLHSDSASDFFLEVVDN</sequence>
<accession>A0A6D2KC20</accession>
<evidence type="ECO:0000313" key="1">
    <source>
        <dbReference type="EMBL" id="CAA7049380.1"/>
    </source>
</evidence>
<dbReference type="EMBL" id="CACVBM020001415">
    <property type="protein sequence ID" value="CAA7049380.1"/>
    <property type="molecule type" value="Genomic_DNA"/>
</dbReference>
<reference evidence="1" key="1">
    <citation type="submission" date="2020-01" db="EMBL/GenBank/DDBJ databases">
        <authorList>
            <person name="Mishra B."/>
        </authorList>
    </citation>
    <scope>NUCLEOTIDE SEQUENCE [LARGE SCALE GENOMIC DNA]</scope>
</reference>
<protein>
    <recommendedName>
        <fullName evidence="3">Retrotransposon gag domain-containing protein</fullName>
    </recommendedName>
</protein>
<dbReference type="OrthoDB" id="1740797at2759"/>
<name>A0A6D2KC20_9BRAS</name>